<evidence type="ECO:0000313" key="2">
    <source>
        <dbReference type="Proteomes" id="UP000705867"/>
    </source>
</evidence>
<evidence type="ECO:0000313" key="1">
    <source>
        <dbReference type="EMBL" id="MBZ0157001.1"/>
    </source>
</evidence>
<reference evidence="1" key="1">
    <citation type="journal article" date="2021" name="bioRxiv">
        <title>Unraveling nitrogen, sulfur and carbon metabolic pathways and microbial community transcriptional responses to substrate deprivation and toxicity stresses in a bioreactor mimicking anoxic brackish coastal sediment conditions.</title>
        <authorList>
            <person name="Martins P.D."/>
            <person name="Echeveste M.J."/>
            <person name="Arshad A."/>
            <person name="Kurth J."/>
            <person name="Ouboter H."/>
            <person name="Jetten M.S.M."/>
            <person name="Welte C.U."/>
        </authorList>
    </citation>
    <scope>NUCLEOTIDE SEQUENCE</scope>
    <source>
        <strain evidence="1">MAG_39</strain>
    </source>
</reference>
<name>A0A953J677_9BACT</name>
<protein>
    <submittedName>
        <fullName evidence="1">Type II toxin-antitoxin system VapC family toxin</fullName>
    </submittedName>
</protein>
<accession>A0A953J677</accession>
<dbReference type="AlphaFoldDB" id="A0A953J677"/>
<reference evidence="1" key="2">
    <citation type="submission" date="2021-08" db="EMBL/GenBank/DDBJ databases">
        <authorList>
            <person name="Dalcin Martins P."/>
        </authorList>
    </citation>
    <scope>NUCLEOTIDE SEQUENCE</scope>
    <source>
        <strain evidence="1">MAG_39</strain>
    </source>
</reference>
<organism evidence="1 2">
    <name type="scientific">Candidatus Nitrobium versatile</name>
    <dbReference type="NCBI Taxonomy" id="2884831"/>
    <lineage>
        <taxon>Bacteria</taxon>
        <taxon>Pseudomonadati</taxon>
        <taxon>Nitrospirota</taxon>
        <taxon>Nitrospiria</taxon>
        <taxon>Nitrospirales</taxon>
        <taxon>Nitrospiraceae</taxon>
        <taxon>Candidatus Nitrobium</taxon>
    </lineage>
</organism>
<dbReference type="EMBL" id="JAIOIV010000100">
    <property type="protein sequence ID" value="MBZ0157001.1"/>
    <property type="molecule type" value="Genomic_DNA"/>
</dbReference>
<proteinExistence type="predicted"/>
<dbReference type="Proteomes" id="UP000705867">
    <property type="component" value="Unassembled WGS sequence"/>
</dbReference>
<sequence>MVTAVDTTILLDILIPDEAHMESSKHLLEEGLQGGRLIICEIVYAELASQFPSVSELDMFLAETGITLVSSSVRALSLAGERWAHYARTRGKGMVCPGCGKKSEPSCPQCGSALSARQRVLSDFIIGAHALSHADLLVSRDRGIYTTHFKDLTLKKA</sequence>
<dbReference type="Gene3D" id="3.40.50.1010">
    <property type="entry name" value="5'-nuclease"/>
    <property type="match status" value="1"/>
</dbReference>
<dbReference type="SUPFAM" id="SSF88723">
    <property type="entry name" value="PIN domain-like"/>
    <property type="match status" value="1"/>
</dbReference>
<dbReference type="InterPro" id="IPR029060">
    <property type="entry name" value="PIN-like_dom_sf"/>
</dbReference>
<comment type="caution">
    <text evidence="1">The sequence shown here is derived from an EMBL/GenBank/DDBJ whole genome shotgun (WGS) entry which is preliminary data.</text>
</comment>
<gene>
    <name evidence="1" type="ORF">K8I29_12425</name>
</gene>